<evidence type="ECO:0000259" key="2">
    <source>
        <dbReference type="PROSITE" id="PS50103"/>
    </source>
</evidence>
<dbReference type="InterPro" id="IPR000571">
    <property type="entry name" value="Znf_CCCH"/>
</dbReference>
<dbReference type="AlphaFoldDB" id="A0A077WJ06"/>
<keyword evidence="1" id="KW-0479">Metal-binding</keyword>
<evidence type="ECO:0000313" key="3">
    <source>
        <dbReference type="EMBL" id="CDS06582.1"/>
    </source>
</evidence>
<sequence length="407" mass="46990">MVNNRFTRQLTLDRTIQGQIRHRRKLSKDLFFIDVLLDDGSKDQILFRSDDGSLTREGVQDIYRSVKQGDIVRAVVGLPTDPSEYDSKSFNVWQSTAPLEVIQPYTDTKTFVADPPLGSSGPKQTIRRWDGSQKSKSEMYCKYWINQRECVRLPNCPFLHPTEEEYMAAREAWIQERMTVRKITTHNPHDPHTSKKSHAQRAMVFAQWIHETFGDYLLSNQQPRSVLDIAGGKGDVSMFLSHGFNIPTTVVEPETRKQPRHWYTRLRRLTCRMVRGEAPDCTQPMEEKWPYDLEPTYLATLLNDAFLETYPDVVQKAGLLIGLHSDQATEPIVDTALKMGKPFAVIPCCVFHHENRHRRLSNGNQVVTTEDFIQYLSEKDTHGQGVIEKAYLGFEGKNVVLYWRPYL</sequence>
<dbReference type="OrthoDB" id="7459479at2759"/>
<feature type="zinc finger region" description="C3H1-type" evidence="1">
    <location>
        <begin position="135"/>
        <end position="163"/>
    </location>
</feature>
<accession>A0A077WJ06</accession>
<name>A0A077WJ06_9FUNG</name>
<keyword evidence="1" id="KW-0863">Zinc-finger</keyword>
<reference evidence="3" key="1">
    <citation type="journal article" date="2014" name="Genome Announc.">
        <title>De novo whole-genome sequence and genome annotation of Lichtheimia ramosa.</title>
        <authorList>
            <person name="Linde J."/>
            <person name="Schwartze V."/>
            <person name="Binder U."/>
            <person name="Lass-Florl C."/>
            <person name="Voigt K."/>
            <person name="Horn F."/>
        </authorList>
    </citation>
    <scope>NUCLEOTIDE SEQUENCE</scope>
    <source>
        <strain evidence="3">JMRC FSU:6197</strain>
    </source>
</reference>
<dbReference type="GO" id="GO:0008270">
    <property type="term" value="F:zinc ion binding"/>
    <property type="evidence" value="ECO:0007669"/>
    <property type="project" value="UniProtKB-KW"/>
</dbReference>
<gene>
    <name evidence="3" type="ORF">LRAMOSA09110</name>
</gene>
<feature type="domain" description="C3H1-type" evidence="2">
    <location>
        <begin position="135"/>
        <end position="163"/>
    </location>
</feature>
<proteinExistence type="predicted"/>
<evidence type="ECO:0000256" key="1">
    <source>
        <dbReference type="PROSITE-ProRule" id="PRU00723"/>
    </source>
</evidence>
<protein>
    <recommendedName>
        <fullName evidence="2">C3H1-type domain-containing protein</fullName>
    </recommendedName>
</protein>
<dbReference type="EMBL" id="LK023321">
    <property type="protein sequence ID" value="CDS06582.1"/>
    <property type="molecule type" value="Genomic_DNA"/>
</dbReference>
<dbReference type="PROSITE" id="PS50103">
    <property type="entry name" value="ZF_C3H1"/>
    <property type="match status" value="1"/>
</dbReference>
<dbReference type="PANTHER" id="PTHR36971:SF3">
    <property type="entry name" value="C3H1-TYPE DOMAIN-CONTAINING PROTEIN"/>
    <property type="match status" value="1"/>
</dbReference>
<dbReference type="InterPro" id="IPR012340">
    <property type="entry name" value="NA-bd_OB-fold"/>
</dbReference>
<dbReference type="PANTHER" id="PTHR36971">
    <property type="entry name" value="UNNAMED PRODUCT"/>
    <property type="match status" value="1"/>
</dbReference>
<organism evidence="3">
    <name type="scientific">Lichtheimia ramosa</name>
    <dbReference type="NCBI Taxonomy" id="688394"/>
    <lineage>
        <taxon>Eukaryota</taxon>
        <taxon>Fungi</taxon>
        <taxon>Fungi incertae sedis</taxon>
        <taxon>Mucoromycota</taxon>
        <taxon>Mucoromycotina</taxon>
        <taxon>Mucoromycetes</taxon>
        <taxon>Mucorales</taxon>
        <taxon>Lichtheimiaceae</taxon>
        <taxon>Lichtheimia</taxon>
    </lineage>
</organism>
<keyword evidence="1" id="KW-0862">Zinc</keyword>
<dbReference type="Gene3D" id="2.40.50.140">
    <property type="entry name" value="Nucleic acid-binding proteins"/>
    <property type="match status" value="1"/>
</dbReference>